<dbReference type="Proteomes" id="UP000708208">
    <property type="component" value="Unassembled WGS sequence"/>
</dbReference>
<comment type="caution">
    <text evidence="2">The sequence shown here is derived from an EMBL/GenBank/DDBJ whole genome shotgun (WGS) entry which is preliminary data.</text>
</comment>
<feature type="compositionally biased region" description="Acidic residues" evidence="1">
    <location>
        <begin position="99"/>
        <end position="113"/>
    </location>
</feature>
<dbReference type="AlphaFoldDB" id="A0A8J2NJU9"/>
<accession>A0A8J2NJU9</accession>
<reference evidence="2" key="1">
    <citation type="submission" date="2021-06" db="EMBL/GenBank/DDBJ databases">
        <authorList>
            <person name="Hodson N. C."/>
            <person name="Mongue J. A."/>
            <person name="Jaron S. K."/>
        </authorList>
    </citation>
    <scope>NUCLEOTIDE SEQUENCE</scope>
</reference>
<evidence type="ECO:0000256" key="1">
    <source>
        <dbReference type="SAM" id="MobiDB-lite"/>
    </source>
</evidence>
<dbReference type="EMBL" id="CAJVCH010010820">
    <property type="protein sequence ID" value="CAG7668211.1"/>
    <property type="molecule type" value="Genomic_DNA"/>
</dbReference>
<evidence type="ECO:0000313" key="2">
    <source>
        <dbReference type="EMBL" id="CAG7668211.1"/>
    </source>
</evidence>
<evidence type="ECO:0000313" key="3">
    <source>
        <dbReference type="Proteomes" id="UP000708208"/>
    </source>
</evidence>
<keyword evidence="3" id="KW-1185">Reference proteome</keyword>
<feature type="region of interest" description="Disordered" evidence="1">
    <location>
        <begin position="220"/>
        <end position="242"/>
    </location>
</feature>
<proteinExistence type="predicted"/>
<organism evidence="2 3">
    <name type="scientific">Allacma fusca</name>
    <dbReference type="NCBI Taxonomy" id="39272"/>
    <lineage>
        <taxon>Eukaryota</taxon>
        <taxon>Metazoa</taxon>
        <taxon>Ecdysozoa</taxon>
        <taxon>Arthropoda</taxon>
        <taxon>Hexapoda</taxon>
        <taxon>Collembola</taxon>
        <taxon>Symphypleona</taxon>
        <taxon>Sminthuridae</taxon>
        <taxon>Allacma</taxon>
    </lineage>
</organism>
<protein>
    <submittedName>
        <fullName evidence="2">Uncharacterized protein</fullName>
    </submittedName>
</protein>
<dbReference type="OrthoDB" id="10688185at2759"/>
<name>A0A8J2NJU9_9HEXA</name>
<feature type="region of interest" description="Disordered" evidence="1">
    <location>
        <begin position="1"/>
        <end position="144"/>
    </location>
</feature>
<sequence length="279" mass="30233">MEYNGDGDITPEINTNEEEVIPPQRPLTVESSEGLPPPSEELPIPQDSPQELPLLENSPQELLPEDSPQALLPEDSPQALLPEDSPQALLPEDSPQEVLPEDSPQEVLPEDSPQEVLPEDSPRELPLPEESPHDLPVPEDSPQELPLAVVQSENFLLLQPPEELCALEKPQDDLLILEDLNLIKEGLDVLHPAQGQPTEEPELAPVIKDECTDNPQDGSVLPNETAKESNEAQAVTTAAPKGTCASEGGTLVGFVGELIMDILETIGNKSIITMTRSQN</sequence>
<gene>
    <name evidence="2" type="ORF">AFUS01_LOCUS1901</name>
</gene>